<protein>
    <submittedName>
        <fullName evidence="1">Uncharacterized protein</fullName>
    </submittedName>
</protein>
<comment type="caution">
    <text evidence="1">The sequence shown here is derived from an EMBL/GenBank/DDBJ whole genome shotgun (WGS) entry which is preliminary data.</text>
</comment>
<gene>
    <name evidence="1" type="ORF">RRG08_015419</name>
</gene>
<organism evidence="1 2">
    <name type="scientific">Elysia crispata</name>
    <name type="common">lettuce slug</name>
    <dbReference type="NCBI Taxonomy" id="231223"/>
    <lineage>
        <taxon>Eukaryota</taxon>
        <taxon>Metazoa</taxon>
        <taxon>Spiralia</taxon>
        <taxon>Lophotrochozoa</taxon>
        <taxon>Mollusca</taxon>
        <taxon>Gastropoda</taxon>
        <taxon>Heterobranchia</taxon>
        <taxon>Euthyneura</taxon>
        <taxon>Panpulmonata</taxon>
        <taxon>Sacoglossa</taxon>
        <taxon>Placobranchoidea</taxon>
        <taxon>Plakobranchidae</taxon>
        <taxon>Elysia</taxon>
    </lineage>
</organism>
<evidence type="ECO:0000313" key="2">
    <source>
        <dbReference type="Proteomes" id="UP001283361"/>
    </source>
</evidence>
<evidence type="ECO:0000313" key="1">
    <source>
        <dbReference type="EMBL" id="KAK3745631.1"/>
    </source>
</evidence>
<dbReference type="AlphaFoldDB" id="A0AAE0YHB3"/>
<keyword evidence="2" id="KW-1185">Reference proteome</keyword>
<proteinExistence type="predicted"/>
<accession>A0AAE0YHB3</accession>
<name>A0AAE0YHB3_9GAST</name>
<dbReference type="Proteomes" id="UP001283361">
    <property type="component" value="Unassembled WGS sequence"/>
</dbReference>
<reference evidence="1" key="1">
    <citation type="journal article" date="2023" name="G3 (Bethesda)">
        <title>A reference genome for the long-term kleptoplast-retaining sea slug Elysia crispata morphotype clarki.</title>
        <authorList>
            <person name="Eastman K.E."/>
            <person name="Pendleton A.L."/>
            <person name="Shaikh M.A."/>
            <person name="Suttiyut T."/>
            <person name="Ogas R."/>
            <person name="Tomko P."/>
            <person name="Gavelis G."/>
            <person name="Widhalm J.R."/>
            <person name="Wisecaver J.H."/>
        </authorList>
    </citation>
    <scope>NUCLEOTIDE SEQUENCE</scope>
    <source>
        <strain evidence="1">ECLA1</strain>
    </source>
</reference>
<dbReference type="EMBL" id="JAWDGP010006203">
    <property type="protein sequence ID" value="KAK3745631.1"/>
    <property type="molecule type" value="Genomic_DNA"/>
</dbReference>
<sequence length="227" mass="25108">MAIKFCEYRLQLILGDRPGVLKLLCGVQWRFPSSKAGVHGGFRFRRVTPGVVHQARDTKRGTPGVVHLHVSQTQQTGDLVFSLRATPGSLDSHLLLHFSTLSMFCQVSACGAGRPLATKAGHLRQAPGSCMQDTVRIVREKLSLPSSGTLSVMKVEHTYTYLSPFLTSIREITVYRGLSMALRKKEEEWGGWSIGITPVSTIDGYFRIVAADRKFGRVYTPVDTSDK</sequence>